<proteinExistence type="predicted"/>
<dbReference type="EMBL" id="CP002985">
    <property type="protein sequence ID" value="AEM48096.1"/>
    <property type="molecule type" value="Genomic_DNA"/>
</dbReference>
<accession>G0JLP7</accession>
<dbReference type="Proteomes" id="UP000009220">
    <property type="component" value="Chromosome"/>
</dbReference>
<reference evidence="1 2" key="1">
    <citation type="journal article" date="2011" name="J. Bacteriol.">
        <title>Draft genome of the psychrotolerant acidophile Acidithiobacillus ferrivorans SS3.</title>
        <authorList>
            <person name="Liljeqvist M."/>
            <person name="Valdes J."/>
            <person name="Holmes D.S."/>
            <person name="Dopson M."/>
        </authorList>
    </citation>
    <scope>NUCLEOTIDE SEQUENCE [LARGE SCALE GENOMIC DNA]</scope>
    <source>
        <strain evidence="1 2">SS3</strain>
    </source>
</reference>
<dbReference type="RefSeq" id="WP_014029349.1">
    <property type="nucleotide sequence ID" value="NC_015942.1"/>
</dbReference>
<gene>
    <name evidence="1" type="ORF">Acife_1975</name>
</gene>
<dbReference type="KEGG" id="afi:Acife_1975"/>
<evidence type="ECO:0000313" key="2">
    <source>
        <dbReference type="Proteomes" id="UP000009220"/>
    </source>
</evidence>
<name>G0JLP7_9PROT</name>
<organism evidence="1 2">
    <name type="scientific">Acidithiobacillus ferrivorans SS3</name>
    <dbReference type="NCBI Taxonomy" id="743299"/>
    <lineage>
        <taxon>Bacteria</taxon>
        <taxon>Pseudomonadati</taxon>
        <taxon>Pseudomonadota</taxon>
        <taxon>Acidithiobacillia</taxon>
        <taxon>Acidithiobacillales</taxon>
        <taxon>Acidithiobacillaceae</taxon>
        <taxon>Acidithiobacillus</taxon>
    </lineage>
</organism>
<evidence type="ECO:0000313" key="1">
    <source>
        <dbReference type="EMBL" id="AEM48096.1"/>
    </source>
</evidence>
<sequence length="142" mass="16194">MPIPLSTRGAPAQAINFDAWYTDGLLQIRKITEEHVLHTYSAIEIYLILNSLQQQFGQDPFPLANNVERLGHGDEQPGLGMTILQVGFDRRTAHAQGSSYLGPCLEHLGYCEWNGEHHKIQWHLTRETISDRQLLKDLSEQF</sequence>
<dbReference type="AlphaFoldDB" id="G0JLP7"/>
<dbReference type="STRING" id="743299.Acife_1975"/>
<dbReference type="HOGENOM" id="CLU_1811608_0_0_6"/>
<protein>
    <submittedName>
        <fullName evidence="1">Uncharacterized protein</fullName>
    </submittedName>
</protein>